<evidence type="ECO:0000313" key="3">
    <source>
        <dbReference type="Proteomes" id="UP001140091"/>
    </source>
</evidence>
<feature type="region of interest" description="Disordered" evidence="1">
    <location>
        <begin position="98"/>
        <end position="233"/>
    </location>
</feature>
<feature type="non-terminal residue" evidence="2">
    <location>
        <position position="288"/>
    </location>
</feature>
<feature type="compositionally biased region" description="Basic and acidic residues" evidence="1">
    <location>
        <begin position="1"/>
        <end position="10"/>
    </location>
</feature>
<feature type="region of interest" description="Disordered" evidence="1">
    <location>
        <begin position="1"/>
        <end position="48"/>
    </location>
</feature>
<accession>A0A9W8J5J6</accession>
<evidence type="ECO:0000256" key="1">
    <source>
        <dbReference type="SAM" id="MobiDB-lite"/>
    </source>
</evidence>
<sequence>MNHKSPESDSTRVSPSVKKEVAAGQHRRSSRSGKGESSPLNSKRKQAAAAFSGIEVDDPFVLMGAVYEGMPPSRFLTGDPANEEAIWRSENEDKVTYFLSNSQSDGEESGASNVPEESPIKPRQAARSGESISALQMPVRALNLTASAEQQASSSGSRAPTSPSPFGRGSPPLTPEQGDNNPPANTIGPDKFKSPNGFPSSELSAPTQTPISKGKGIPRDAEDQEEGQQIKLPSDFPFTFEFKAMDSEHRNLQPAAPQVRPRAAAASTALSSARPPANFISASGQSAG</sequence>
<reference evidence="2" key="1">
    <citation type="submission" date="2022-06" db="EMBL/GenBank/DDBJ databases">
        <title>Genome Sequence of Candolleomyces eurysporus.</title>
        <authorList>
            <person name="Buettner E."/>
        </authorList>
    </citation>
    <scope>NUCLEOTIDE SEQUENCE</scope>
    <source>
        <strain evidence="2">VTCC 930004</strain>
    </source>
</reference>
<dbReference type="Proteomes" id="UP001140091">
    <property type="component" value="Unassembled WGS sequence"/>
</dbReference>
<keyword evidence="3" id="KW-1185">Reference proteome</keyword>
<feature type="compositionally biased region" description="Polar residues" evidence="1">
    <location>
        <begin position="197"/>
        <end position="211"/>
    </location>
</feature>
<dbReference type="EMBL" id="JANBPK010000922">
    <property type="protein sequence ID" value="KAJ2928575.1"/>
    <property type="molecule type" value="Genomic_DNA"/>
</dbReference>
<feature type="compositionally biased region" description="Low complexity" evidence="1">
    <location>
        <begin position="146"/>
        <end position="165"/>
    </location>
</feature>
<evidence type="ECO:0000313" key="2">
    <source>
        <dbReference type="EMBL" id="KAJ2928575.1"/>
    </source>
</evidence>
<dbReference type="OrthoDB" id="10542276at2759"/>
<feature type="region of interest" description="Disordered" evidence="1">
    <location>
        <begin position="250"/>
        <end position="288"/>
    </location>
</feature>
<protein>
    <submittedName>
        <fullName evidence="2">Uncharacterized protein</fullName>
    </submittedName>
</protein>
<comment type="caution">
    <text evidence="2">The sequence shown here is derived from an EMBL/GenBank/DDBJ whole genome shotgun (WGS) entry which is preliminary data.</text>
</comment>
<feature type="compositionally biased region" description="Low complexity" evidence="1">
    <location>
        <begin position="253"/>
        <end position="277"/>
    </location>
</feature>
<gene>
    <name evidence="2" type="ORF">H1R20_g8518</name>
</gene>
<name>A0A9W8J5J6_9AGAR</name>
<dbReference type="AlphaFoldDB" id="A0A9W8J5J6"/>
<proteinExistence type="predicted"/>
<organism evidence="2 3">
    <name type="scientific">Candolleomyces eurysporus</name>
    <dbReference type="NCBI Taxonomy" id="2828524"/>
    <lineage>
        <taxon>Eukaryota</taxon>
        <taxon>Fungi</taxon>
        <taxon>Dikarya</taxon>
        <taxon>Basidiomycota</taxon>
        <taxon>Agaricomycotina</taxon>
        <taxon>Agaricomycetes</taxon>
        <taxon>Agaricomycetidae</taxon>
        <taxon>Agaricales</taxon>
        <taxon>Agaricineae</taxon>
        <taxon>Psathyrellaceae</taxon>
        <taxon>Candolleomyces</taxon>
    </lineage>
</organism>